<dbReference type="Proteomes" id="UP000466442">
    <property type="component" value="Linkage Group LG12"/>
</dbReference>
<accession>A0A8S9X1X2</accession>
<evidence type="ECO:0000313" key="3">
    <source>
        <dbReference type="Proteomes" id="UP000466442"/>
    </source>
</evidence>
<name>A0A8S9X1X2_APOLU</name>
<proteinExistence type="predicted"/>
<feature type="signal peptide" evidence="1">
    <location>
        <begin position="1"/>
        <end position="19"/>
    </location>
</feature>
<organism evidence="2 3">
    <name type="scientific">Apolygus lucorum</name>
    <name type="common">Small green plant bug</name>
    <name type="synonym">Lygocoris lucorum</name>
    <dbReference type="NCBI Taxonomy" id="248454"/>
    <lineage>
        <taxon>Eukaryota</taxon>
        <taxon>Metazoa</taxon>
        <taxon>Ecdysozoa</taxon>
        <taxon>Arthropoda</taxon>
        <taxon>Hexapoda</taxon>
        <taxon>Insecta</taxon>
        <taxon>Pterygota</taxon>
        <taxon>Neoptera</taxon>
        <taxon>Paraneoptera</taxon>
        <taxon>Hemiptera</taxon>
        <taxon>Heteroptera</taxon>
        <taxon>Panheteroptera</taxon>
        <taxon>Cimicomorpha</taxon>
        <taxon>Miridae</taxon>
        <taxon>Mirini</taxon>
        <taxon>Apolygus</taxon>
    </lineage>
</organism>
<sequence>MKSASVILLVAAVVGATVGTDPCAEAVIEEESGNFKNPESGEGIFGAWHCMSYYECEYNPKTGKATANKKDCWVILPLRQYDPTTRQCQCCSHQIITLIQP</sequence>
<dbReference type="EMBL" id="WIXP02000012">
    <property type="protein sequence ID" value="KAF6202311.1"/>
    <property type="molecule type" value="Genomic_DNA"/>
</dbReference>
<keyword evidence="3" id="KW-1185">Reference proteome</keyword>
<evidence type="ECO:0000313" key="2">
    <source>
        <dbReference type="EMBL" id="KAF6202311.1"/>
    </source>
</evidence>
<protein>
    <submittedName>
        <fullName evidence="2">Uncharacterized protein</fullName>
    </submittedName>
</protein>
<feature type="chain" id="PRO_5035730383" evidence="1">
    <location>
        <begin position="20"/>
        <end position="101"/>
    </location>
</feature>
<reference evidence="2" key="1">
    <citation type="journal article" date="2021" name="Mol. Ecol. Resour.">
        <title>Apolygus lucorum genome provides insights into omnivorousness and mesophyll feeding.</title>
        <authorList>
            <person name="Liu Y."/>
            <person name="Liu H."/>
            <person name="Wang H."/>
            <person name="Huang T."/>
            <person name="Liu B."/>
            <person name="Yang B."/>
            <person name="Yin L."/>
            <person name="Li B."/>
            <person name="Zhang Y."/>
            <person name="Zhang S."/>
            <person name="Jiang F."/>
            <person name="Zhang X."/>
            <person name="Ren Y."/>
            <person name="Wang B."/>
            <person name="Wang S."/>
            <person name="Lu Y."/>
            <person name="Wu K."/>
            <person name="Fan W."/>
            <person name="Wang G."/>
        </authorList>
    </citation>
    <scope>NUCLEOTIDE SEQUENCE</scope>
    <source>
        <strain evidence="2">12Hb</strain>
    </source>
</reference>
<comment type="caution">
    <text evidence="2">The sequence shown here is derived from an EMBL/GenBank/DDBJ whole genome shotgun (WGS) entry which is preliminary data.</text>
</comment>
<evidence type="ECO:0000256" key="1">
    <source>
        <dbReference type="SAM" id="SignalP"/>
    </source>
</evidence>
<keyword evidence="1" id="KW-0732">Signal</keyword>
<dbReference type="AlphaFoldDB" id="A0A8S9X1X2"/>
<gene>
    <name evidence="2" type="ORF">GE061_004709</name>
</gene>